<dbReference type="Proteomes" id="UP001152320">
    <property type="component" value="Chromosome 12"/>
</dbReference>
<accession>A0A9Q1H4N0</accession>
<reference evidence="1" key="1">
    <citation type="submission" date="2021-10" db="EMBL/GenBank/DDBJ databases">
        <title>Tropical sea cucumber genome reveals ecological adaptation and Cuvierian tubules defense mechanism.</title>
        <authorList>
            <person name="Chen T."/>
        </authorList>
    </citation>
    <scope>NUCLEOTIDE SEQUENCE</scope>
    <source>
        <strain evidence="1">Nanhai2018</strain>
        <tissue evidence="1">Muscle</tissue>
    </source>
</reference>
<evidence type="ECO:0000313" key="1">
    <source>
        <dbReference type="EMBL" id="KAJ8032340.1"/>
    </source>
</evidence>
<proteinExistence type="predicted"/>
<name>A0A9Q1H4N0_HOLLE</name>
<dbReference type="EMBL" id="JAIZAY010000012">
    <property type="protein sequence ID" value="KAJ8032340.1"/>
    <property type="molecule type" value="Genomic_DNA"/>
</dbReference>
<gene>
    <name evidence="1" type="ORF">HOLleu_25846</name>
</gene>
<organism evidence="1 2">
    <name type="scientific">Holothuria leucospilota</name>
    <name type="common">Black long sea cucumber</name>
    <name type="synonym">Mertensiothuria leucospilota</name>
    <dbReference type="NCBI Taxonomy" id="206669"/>
    <lineage>
        <taxon>Eukaryota</taxon>
        <taxon>Metazoa</taxon>
        <taxon>Echinodermata</taxon>
        <taxon>Eleutherozoa</taxon>
        <taxon>Echinozoa</taxon>
        <taxon>Holothuroidea</taxon>
        <taxon>Aspidochirotacea</taxon>
        <taxon>Aspidochirotida</taxon>
        <taxon>Holothuriidae</taxon>
        <taxon>Holothuria</taxon>
    </lineage>
</organism>
<keyword evidence="2" id="KW-1185">Reference proteome</keyword>
<sequence length="58" mass="7292">MKHDTTTPLLHKVHVLDKCSEWAKSWRQLLKYLPERYRKGIPKVQFYRFYYLENMFTR</sequence>
<protein>
    <submittedName>
        <fullName evidence="1">Uncharacterized protein</fullName>
    </submittedName>
</protein>
<dbReference type="AlphaFoldDB" id="A0A9Q1H4N0"/>
<evidence type="ECO:0000313" key="2">
    <source>
        <dbReference type="Proteomes" id="UP001152320"/>
    </source>
</evidence>
<comment type="caution">
    <text evidence="1">The sequence shown here is derived from an EMBL/GenBank/DDBJ whole genome shotgun (WGS) entry which is preliminary data.</text>
</comment>